<dbReference type="UniPathway" id="UPA00074">
    <property type="reaction ID" value="UER00127"/>
</dbReference>
<comment type="pathway">
    <text evidence="7">Purine metabolism; IMP biosynthesis via de novo pathway; N(2)-formyl-N(1)-(5-phospho-D-ribosyl)glycinamide from N(1)-(5-phospho-D-ribosyl)glycinamide (formate route): step 1/1.</text>
</comment>
<keyword evidence="10" id="KW-1185">Reference proteome</keyword>
<organism evidence="9 10">
    <name type="scientific">Prochlorococcus marinus (strain MIT 9211)</name>
    <dbReference type="NCBI Taxonomy" id="93059"/>
    <lineage>
        <taxon>Bacteria</taxon>
        <taxon>Bacillati</taxon>
        <taxon>Cyanobacteriota</taxon>
        <taxon>Cyanophyceae</taxon>
        <taxon>Synechococcales</taxon>
        <taxon>Prochlorococcaceae</taxon>
        <taxon>Prochlorococcus</taxon>
    </lineage>
</organism>
<dbReference type="Gene3D" id="3.30.1490.20">
    <property type="entry name" value="ATP-grasp fold, A domain"/>
    <property type="match status" value="1"/>
</dbReference>
<evidence type="ECO:0000256" key="2">
    <source>
        <dbReference type="ARBA" id="ARBA00022723"/>
    </source>
</evidence>
<dbReference type="Gene3D" id="3.40.50.20">
    <property type="match status" value="1"/>
</dbReference>
<dbReference type="NCBIfam" id="TIGR01142">
    <property type="entry name" value="purT"/>
    <property type="match status" value="1"/>
</dbReference>
<dbReference type="GO" id="GO:0043815">
    <property type="term" value="F:phosphoribosylglycinamide formyltransferase 2 activity"/>
    <property type="evidence" value="ECO:0007669"/>
    <property type="project" value="UniProtKB-UniRule"/>
</dbReference>
<feature type="binding site" evidence="7">
    <location>
        <position position="75"/>
    </location>
    <ligand>
        <name>N(1)-(5-phospho-beta-D-ribosyl)glycinamide</name>
        <dbReference type="ChEBI" id="CHEBI:143788"/>
    </ligand>
</feature>
<feature type="domain" description="ATP-grasp" evidence="8">
    <location>
        <begin position="112"/>
        <end position="302"/>
    </location>
</feature>
<dbReference type="Proteomes" id="UP000000788">
    <property type="component" value="Chromosome"/>
</dbReference>
<evidence type="ECO:0000259" key="8">
    <source>
        <dbReference type="PROSITE" id="PS50975"/>
    </source>
</evidence>
<feature type="binding site" evidence="7">
    <location>
        <position position="350"/>
    </location>
    <ligand>
        <name>N(1)-(5-phospho-beta-D-ribosyl)glycinamide</name>
        <dbReference type="ChEBI" id="CHEBI:143788"/>
    </ligand>
</feature>
<comment type="similarity">
    <text evidence="7">Belongs to the PurK/PurT family.</text>
</comment>
<dbReference type="eggNOG" id="COG0027">
    <property type="taxonomic scope" value="Bacteria"/>
</dbReference>
<comment type="subunit">
    <text evidence="7">Homodimer.</text>
</comment>
<feature type="binding site" evidence="7">
    <location>
        <begin position="357"/>
        <end position="358"/>
    </location>
    <ligand>
        <name>N(1)-(5-phospho-beta-D-ribosyl)glycinamide</name>
        <dbReference type="ChEBI" id="CHEBI:143788"/>
    </ligand>
</feature>
<dbReference type="SUPFAM" id="SSF52440">
    <property type="entry name" value="PreATP-grasp domain"/>
    <property type="match status" value="1"/>
</dbReference>
<dbReference type="GO" id="GO:0005524">
    <property type="term" value="F:ATP binding"/>
    <property type="evidence" value="ECO:0007669"/>
    <property type="project" value="UniProtKB-UniRule"/>
</dbReference>
<evidence type="ECO:0000256" key="7">
    <source>
        <dbReference type="HAMAP-Rule" id="MF_01643"/>
    </source>
</evidence>
<feature type="binding site" evidence="7">
    <location>
        <position position="280"/>
    </location>
    <ligand>
        <name>N(1)-(5-phospho-beta-D-ribosyl)glycinamide</name>
        <dbReference type="ChEBI" id="CHEBI:143788"/>
    </ligand>
</feature>
<keyword evidence="3 7" id="KW-0547">Nucleotide-binding</keyword>
<dbReference type="NCBIfam" id="NF006766">
    <property type="entry name" value="PRK09288.1"/>
    <property type="match status" value="1"/>
</dbReference>
<dbReference type="InterPro" id="IPR011054">
    <property type="entry name" value="Rudment_hybrid_motif"/>
</dbReference>
<feature type="binding site" evidence="7">
    <location>
        <position position="196"/>
    </location>
    <ligand>
        <name>ATP</name>
        <dbReference type="ChEBI" id="CHEBI:30616"/>
    </ligand>
</feature>
<evidence type="ECO:0000256" key="5">
    <source>
        <dbReference type="ARBA" id="ARBA00022840"/>
    </source>
</evidence>
<proteinExistence type="inferred from homology"/>
<dbReference type="GO" id="GO:0004644">
    <property type="term" value="F:phosphoribosylglycinamide formyltransferase activity"/>
    <property type="evidence" value="ECO:0007669"/>
    <property type="project" value="UniProtKB-UniRule"/>
</dbReference>
<dbReference type="Pfam" id="PF22660">
    <property type="entry name" value="RS_preATP-grasp-like"/>
    <property type="match status" value="1"/>
</dbReference>
<dbReference type="SUPFAM" id="SSF56059">
    <property type="entry name" value="Glutathione synthetase ATP-binding domain-like"/>
    <property type="match status" value="1"/>
</dbReference>
<dbReference type="InterPro" id="IPR016185">
    <property type="entry name" value="PreATP-grasp_dom_sf"/>
</dbReference>
<feature type="binding site" evidence="7">
    <location>
        <begin position="188"/>
        <end position="191"/>
    </location>
    <ligand>
        <name>ATP</name>
        <dbReference type="ChEBI" id="CHEBI:30616"/>
    </ligand>
</feature>
<feature type="binding site" evidence="7">
    <location>
        <position position="273"/>
    </location>
    <ligand>
        <name>Mg(2+)</name>
        <dbReference type="ChEBI" id="CHEBI:18420"/>
    </ligand>
</feature>
<evidence type="ECO:0000256" key="1">
    <source>
        <dbReference type="ARBA" id="ARBA00022598"/>
    </source>
</evidence>
<keyword evidence="6 7" id="KW-0460">Magnesium</keyword>
<comment type="function">
    <text evidence="7">Involved in the de novo purine biosynthesis. Catalyzes the transfer of formate to 5-phospho-ribosyl-glycinamide (GAR), producing 5-phospho-ribosyl-N-formylglycinamide (FGAR). Formate is provided by PurU via hydrolysis of 10-formyl-tetrahydrofolate.</text>
</comment>
<dbReference type="EMBL" id="CP000878">
    <property type="protein sequence ID" value="ABX09115.1"/>
    <property type="molecule type" value="Genomic_DNA"/>
</dbReference>
<dbReference type="GO" id="GO:0005829">
    <property type="term" value="C:cytosol"/>
    <property type="evidence" value="ECO:0007669"/>
    <property type="project" value="TreeGrafter"/>
</dbReference>
<comment type="catalytic activity">
    <reaction evidence="7">
        <text>N(1)-(5-phospho-beta-D-ribosyl)glycinamide + formate + ATP = N(2)-formyl-N(1)-(5-phospho-beta-D-ribosyl)glycinamide + ADP + phosphate + H(+)</text>
        <dbReference type="Rhea" id="RHEA:24829"/>
        <dbReference type="ChEBI" id="CHEBI:15378"/>
        <dbReference type="ChEBI" id="CHEBI:15740"/>
        <dbReference type="ChEBI" id="CHEBI:30616"/>
        <dbReference type="ChEBI" id="CHEBI:43474"/>
        <dbReference type="ChEBI" id="CHEBI:143788"/>
        <dbReference type="ChEBI" id="CHEBI:147286"/>
        <dbReference type="ChEBI" id="CHEBI:456216"/>
        <dbReference type="EC" id="6.3.1.21"/>
    </reaction>
</comment>
<dbReference type="InterPro" id="IPR048740">
    <property type="entry name" value="PurT_C"/>
</dbReference>
<keyword evidence="5 7" id="KW-0067">ATP-binding</keyword>
<dbReference type="InterPro" id="IPR011761">
    <property type="entry name" value="ATP-grasp"/>
</dbReference>
<name>A9BBA3_PROM4</name>
<reference evidence="9 10" key="1">
    <citation type="journal article" date="2007" name="PLoS Genet.">
        <title>Patterns and implications of gene gain and loss in the evolution of Prochlorococcus.</title>
        <authorList>
            <person name="Kettler G.C."/>
            <person name="Martiny A.C."/>
            <person name="Huang K."/>
            <person name="Zucker J."/>
            <person name="Coleman M.L."/>
            <person name="Rodrigue S."/>
            <person name="Chen F."/>
            <person name="Lapidus A."/>
            <person name="Ferriera S."/>
            <person name="Johnson J."/>
            <person name="Steglich C."/>
            <person name="Church G.M."/>
            <person name="Richardson P."/>
            <person name="Chisholm S.W."/>
        </authorList>
    </citation>
    <scope>NUCLEOTIDE SEQUENCE [LARGE SCALE GENOMIC DNA]</scope>
    <source>
        <strain evidence="10">MIT 9211</strain>
    </source>
</reference>
<feature type="binding site" evidence="7">
    <location>
        <begin position="15"/>
        <end position="16"/>
    </location>
    <ligand>
        <name>N(1)-(5-phospho-beta-D-ribosyl)glycinamide</name>
        <dbReference type="ChEBI" id="CHEBI:143788"/>
    </ligand>
</feature>
<dbReference type="Pfam" id="PF02222">
    <property type="entry name" value="ATP-grasp"/>
    <property type="match status" value="1"/>
</dbReference>
<feature type="binding site" evidence="7">
    <location>
        <position position="261"/>
    </location>
    <ligand>
        <name>Mg(2+)</name>
        <dbReference type="ChEBI" id="CHEBI:18420"/>
    </ligand>
</feature>
<dbReference type="STRING" id="93059.P9211_11841"/>
<dbReference type="Pfam" id="PF21244">
    <property type="entry name" value="PurT_C"/>
    <property type="match status" value="1"/>
</dbReference>
<dbReference type="PANTHER" id="PTHR43055:SF1">
    <property type="entry name" value="FORMATE-DEPENDENT PHOSPHORIBOSYLGLYCINAMIDE FORMYLTRANSFERASE"/>
    <property type="match status" value="1"/>
</dbReference>
<dbReference type="PANTHER" id="PTHR43055">
    <property type="entry name" value="FORMATE-DEPENDENT PHOSPHORIBOSYLGLYCINAMIDE FORMYLTRANSFERASE"/>
    <property type="match status" value="1"/>
</dbReference>
<dbReference type="HOGENOM" id="CLU_011534_1_3_3"/>
<dbReference type="InterPro" id="IPR003135">
    <property type="entry name" value="ATP-grasp_carboxylate-amine"/>
</dbReference>
<keyword evidence="2 7" id="KW-0479">Metal-binding</keyword>
<dbReference type="KEGG" id="pmj:P9211_11841"/>
<dbReference type="SUPFAM" id="SSF51246">
    <property type="entry name" value="Rudiment single hybrid motif"/>
    <property type="match status" value="1"/>
</dbReference>
<dbReference type="InterPro" id="IPR013815">
    <property type="entry name" value="ATP_grasp_subdomain_1"/>
</dbReference>
<evidence type="ECO:0000256" key="6">
    <source>
        <dbReference type="ARBA" id="ARBA00022842"/>
    </source>
</evidence>
<dbReference type="GO" id="GO:0006189">
    <property type="term" value="P:'de novo' IMP biosynthetic process"/>
    <property type="evidence" value="ECO:0007669"/>
    <property type="project" value="UniProtKB-UniRule"/>
</dbReference>
<dbReference type="EC" id="6.3.1.21" evidence="7"/>
<evidence type="ECO:0000256" key="3">
    <source>
        <dbReference type="ARBA" id="ARBA00022741"/>
    </source>
</evidence>
<dbReference type="PROSITE" id="PS50975">
    <property type="entry name" value="ATP_GRASP"/>
    <property type="match status" value="1"/>
</dbReference>
<dbReference type="InterPro" id="IPR054350">
    <property type="entry name" value="PurT/PurK_preATP-grasp"/>
</dbReference>
<dbReference type="GO" id="GO:0000287">
    <property type="term" value="F:magnesium ion binding"/>
    <property type="evidence" value="ECO:0007669"/>
    <property type="project" value="UniProtKB-UniRule"/>
</dbReference>
<protein>
    <recommendedName>
        <fullName evidence="7">Formate-dependent phosphoribosylglycinamide formyltransferase</fullName>
        <ecNumber evidence="7">6.3.1.21</ecNumber>
    </recommendedName>
    <alternativeName>
        <fullName evidence="7">5'-phosphoribosylglycinamide transformylase 2</fullName>
    </alternativeName>
    <alternativeName>
        <fullName evidence="7">Formate-dependent GAR transformylase</fullName>
    </alternativeName>
    <alternativeName>
        <fullName evidence="7">GAR transformylase 2</fullName>
        <shortName evidence="7">GART 2</shortName>
    </alternativeName>
    <alternativeName>
        <fullName evidence="7">Non-folate glycinamide ribonucleotide transformylase</fullName>
    </alternativeName>
    <alternativeName>
        <fullName evidence="7">Phosphoribosylglycinamide formyltransferase 2</fullName>
    </alternativeName>
</protein>
<evidence type="ECO:0000313" key="10">
    <source>
        <dbReference type="Proteomes" id="UP000000788"/>
    </source>
</evidence>
<dbReference type="RefSeq" id="WP_012195736.1">
    <property type="nucleotide sequence ID" value="NC_009976.1"/>
</dbReference>
<dbReference type="AlphaFoldDB" id="A9BBA3"/>
<keyword evidence="1 7" id="KW-0436">Ligase</keyword>
<evidence type="ECO:0000313" key="9">
    <source>
        <dbReference type="EMBL" id="ABX09115.1"/>
    </source>
</evidence>
<sequence>MNIYPKTLMLLGSGELGKEVAISAKRLGCKVIACDRYADAPAMQVADIAEILDMTNSGELKDVINSYKPDVIIPEIEALAVDALDEIERDGITVIPTARATQITMNRDKIRDLASNKLHLKTAKYVYASNSDEVKKAAKELGLPVIVKPIMSSSGKGQSFIRKEEDIELAWELALKKARGVSSRVIVEEFLEFDFEITLLTIRQKDGSTLFCPPIGHEQKNGDYQSSWQPVVITESQLQEAQVMAKAVTQELGGVGIFGVEFFITKESVIFSELSPRPHDTGLVTLISQDLSEFDLHVRAILGLPIPSITVNHPSASRVILSEKNCTKVAYRGIEKALEEEGTKILIFGKPSATKGRRMGVALAKSSTLDKALIKANNSAINVEVIQDDYSN</sequence>
<gene>
    <name evidence="7 9" type="primary">purT</name>
    <name evidence="9" type="ordered locus">P9211_11841</name>
</gene>
<accession>A9BBA3</accession>
<keyword evidence="4 7" id="KW-0658">Purine biosynthesis</keyword>
<feature type="binding site" evidence="7">
    <location>
        <position position="148"/>
    </location>
    <ligand>
        <name>ATP</name>
        <dbReference type="ChEBI" id="CHEBI:30616"/>
    </ligand>
</feature>
<keyword evidence="9" id="KW-0808">Transferase</keyword>
<feature type="binding site" evidence="7">
    <location>
        <position position="107"/>
    </location>
    <ligand>
        <name>ATP</name>
        <dbReference type="ChEBI" id="CHEBI:30616"/>
    </ligand>
</feature>
<dbReference type="InterPro" id="IPR005862">
    <property type="entry name" value="PurT"/>
</dbReference>
<feature type="binding site" evidence="7">
    <location>
        <begin position="153"/>
        <end position="158"/>
    </location>
    <ligand>
        <name>ATP</name>
        <dbReference type="ChEBI" id="CHEBI:30616"/>
    </ligand>
</feature>
<dbReference type="Gene3D" id="3.30.470.20">
    <property type="entry name" value="ATP-grasp fold, B domain"/>
    <property type="match status" value="1"/>
</dbReference>
<evidence type="ECO:0000256" key="4">
    <source>
        <dbReference type="ARBA" id="ARBA00022755"/>
    </source>
</evidence>
<dbReference type="HAMAP" id="MF_01643">
    <property type="entry name" value="PurT"/>
    <property type="match status" value="1"/>
</dbReference>
<dbReference type="OrthoDB" id="9804625at2"/>